<evidence type="ECO:0000313" key="3">
    <source>
        <dbReference type="EMBL" id="EGD81691.1"/>
    </source>
</evidence>
<dbReference type="Proteomes" id="UP000007799">
    <property type="component" value="Unassembled WGS sequence"/>
</dbReference>
<organism evidence="3 4">
    <name type="scientific">Salpingoeca rosetta (strain ATCC 50818 / BSB-021)</name>
    <dbReference type="NCBI Taxonomy" id="946362"/>
    <lineage>
        <taxon>Eukaryota</taxon>
        <taxon>Choanoflagellata</taxon>
        <taxon>Craspedida</taxon>
        <taxon>Salpingoecidae</taxon>
        <taxon>Salpingoeca</taxon>
    </lineage>
</organism>
<feature type="chain" id="PRO_5003290668" description="TGF-beta propeptide domain-containing protein" evidence="2">
    <location>
        <begin position="25"/>
        <end position="285"/>
    </location>
</feature>
<dbReference type="KEGG" id="sre:PTSG_02404"/>
<feature type="signal peptide" evidence="2">
    <location>
        <begin position="1"/>
        <end position="24"/>
    </location>
</feature>
<evidence type="ECO:0000256" key="2">
    <source>
        <dbReference type="SAM" id="SignalP"/>
    </source>
</evidence>
<gene>
    <name evidence="3" type="ORF">PTSG_02404</name>
</gene>
<keyword evidence="2" id="KW-0732">Signal</keyword>
<protein>
    <recommendedName>
        <fullName evidence="5">TGF-beta propeptide domain-containing protein</fullName>
    </recommendedName>
</protein>
<accession>F2U239</accession>
<keyword evidence="4" id="KW-1185">Reference proteome</keyword>
<dbReference type="NCBIfam" id="NF033679">
    <property type="entry name" value="DNRLRE_dom"/>
    <property type="match status" value="1"/>
</dbReference>
<reference evidence="3" key="1">
    <citation type="submission" date="2009-08" db="EMBL/GenBank/DDBJ databases">
        <title>Annotation of Salpingoeca rosetta.</title>
        <authorList>
            <consortium name="The Broad Institute Genome Sequencing Platform"/>
            <person name="Russ C."/>
            <person name="Cuomo C."/>
            <person name="Burger G."/>
            <person name="Gray M.W."/>
            <person name="Holland P.W.H."/>
            <person name="King N."/>
            <person name="Lang F.B.F."/>
            <person name="Roger A.J."/>
            <person name="Ruiz-Trillo I."/>
            <person name="Young S.K."/>
            <person name="Zeng Q."/>
            <person name="Gargeya S."/>
            <person name="Alvarado L."/>
            <person name="Berlin A."/>
            <person name="Chapman S.B."/>
            <person name="Chen Z."/>
            <person name="Freedman E."/>
            <person name="Gellesch M."/>
            <person name="Goldberg J."/>
            <person name="Griggs A."/>
            <person name="Gujja S."/>
            <person name="Heilman E."/>
            <person name="Heiman D."/>
            <person name="Howarth C."/>
            <person name="Mehta T."/>
            <person name="Neiman D."/>
            <person name="Pearson M."/>
            <person name="Roberts A."/>
            <person name="Saif S."/>
            <person name="Shea T."/>
            <person name="Shenoy N."/>
            <person name="Sisk P."/>
            <person name="Stolte C."/>
            <person name="Sykes S."/>
            <person name="White J."/>
            <person name="Yandava C."/>
            <person name="Haas B."/>
            <person name="Nusbaum C."/>
            <person name="Birren B."/>
        </authorList>
    </citation>
    <scope>NUCLEOTIDE SEQUENCE</scope>
    <source>
        <strain evidence="3">ATCC 50818</strain>
    </source>
</reference>
<dbReference type="AlphaFoldDB" id="F2U239"/>
<evidence type="ECO:0008006" key="5">
    <source>
        <dbReference type="Google" id="ProtNLM"/>
    </source>
</evidence>
<keyword evidence="1" id="KW-0812">Transmembrane</keyword>
<feature type="transmembrane region" description="Helical" evidence="1">
    <location>
        <begin position="244"/>
        <end position="266"/>
    </location>
</feature>
<name>F2U239_SALR5</name>
<evidence type="ECO:0000313" key="4">
    <source>
        <dbReference type="Proteomes" id="UP000007799"/>
    </source>
</evidence>
<proteinExistence type="predicted"/>
<keyword evidence="1" id="KW-0472">Membrane</keyword>
<evidence type="ECO:0000256" key="1">
    <source>
        <dbReference type="SAM" id="Phobius"/>
    </source>
</evidence>
<dbReference type="GeneID" id="16077487"/>
<dbReference type="RefSeq" id="XP_004996895.1">
    <property type="nucleotide sequence ID" value="XM_004996838.1"/>
</dbReference>
<sequence length="285" mass="30552">MQLVASALVLAVALLATVAWSVSADPIDLRATEDTTICDSNTEEDLANALGDGLYVGVTGRDLERRALVKFNVTDVPNPDGIQNVTFVLYERSNPKDQPANISLHRVLQEWHEGMSFFPGGACAPSSSIDASWNYSVVNQTRWQAPGGSFVATPSVLTEVGKDTAFYTWSGDGLIDDVKFWVANPEQNFGWILLNNQEGARSVKSFASRQAADAEDIPRLIIGYDLAPSPPPGNPDGSSSDKTVIIAVVVSLGAVAIIGVVVMYTVKKRSRGPQPQQLAADDYGL</sequence>
<keyword evidence="1" id="KW-1133">Transmembrane helix</keyword>
<dbReference type="InParanoid" id="F2U239"/>
<dbReference type="EMBL" id="GL832959">
    <property type="protein sequence ID" value="EGD81691.1"/>
    <property type="molecule type" value="Genomic_DNA"/>
</dbReference>